<dbReference type="InterPro" id="IPR007554">
    <property type="entry name" value="Glycerophosphate_synth"/>
</dbReference>
<dbReference type="Gene3D" id="3.40.50.12580">
    <property type="match status" value="1"/>
</dbReference>
<reference evidence="8 9" key="1">
    <citation type="journal article" date="2019" name="Int. J. Syst. Evol. Microbiol.">
        <title>The Global Catalogue of Microorganisms (GCM) 10K type strain sequencing project: providing services to taxonomists for standard genome sequencing and annotation.</title>
        <authorList>
            <consortium name="The Broad Institute Genomics Platform"/>
            <consortium name="The Broad Institute Genome Sequencing Center for Infectious Disease"/>
            <person name="Wu L."/>
            <person name="Ma J."/>
        </authorList>
    </citation>
    <scope>NUCLEOTIDE SEQUENCE [LARGE SCALE GENOMIC DNA]</scope>
    <source>
        <strain evidence="8 9">JCM 4823</strain>
    </source>
</reference>
<comment type="similarity">
    <text evidence="2">Belongs to the CDP-glycerol glycerophosphotransferase family.</text>
</comment>
<organism evidence="8 9">
    <name type="scientific">Streptomyces roseiscleroticus</name>
    <dbReference type="NCBI Taxonomy" id="1972"/>
    <lineage>
        <taxon>Bacteria</taxon>
        <taxon>Bacillati</taxon>
        <taxon>Actinomycetota</taxon>
        <taxon>Actinomycetes</taxon>
        <taxon>Kitasatosporales</taxon>
        <taxon>Streptomycetaceae</taxon>
        <taxon>Streptomyces</taxon>
    </lineage>
</organism>
<protein>
    <recommendedName>
        <fullName evidence="7">Glycosyltransferase 2-like domain-containing protein</fullName>
    </recommendedName>
</protein>
<comment type="caution">
    <text evidence="8">The sequence shown here is derived from an EMBL/GenBank/DDBJ whole genome shotgun (WGS) entry which is preliminary data.</text>
</comment>
<evidence type="ECO:0000256" key="5">
    <source>
        <dbReference type="ARBA" id="ARBA00022944"/>
    </source>
</evidence>
<name>A0ABN3EG61_9ACTN</name>
<dbReference type="InterPro" id="IPR043149">
    <property type="entry name" value="TagF_N"/>
</dbReference>
<evidence type="ECO:0000256" key="1">
    <source>
        <dbReference type="ARBA" id="ARBA00004202"/>
    </source>
</evidence>
<dbReference type="Pfam" id="PF00535">
    <property type="entry name" value="Glycos_transf_2"/>
    <property type="match status" value="1"/>
</dbReference>
<dbReference type="Proteomes" id="UP001500442">
    <property type="component" value="Unassembled WGS sequence"/>
</dbReference>
<evidence type="ECO:0000313" key="8">
    <source>
        <dbReference type="EMBL" id="GAA2257491.1"/>
    </source>
</evidence>
<dbReference type="CDD" id="cd00761">
    <property type="entry name" value="Glyco_tranf_GTA_type"/>
    <property type="match status" value="1"/>
</dbReference>
<keyword evidence="6" id="KW-0472">Membrane</keyword>
<comment type="subcellular location">
    <subcellularLocation>
        <location evidence="1">Cell membrane</location>
        <topology evidence="1">Peripheral membrane protein</topology>
    </subcellularLocation>
</comment>
<dbReference type="InterPro" id="IPR029044">
    <property type="entry name" value="Nucleotide-diphossugar_trans"/>
</dbReference>
<dbReference type="Gene3D" id="3.90.550.10">
    <property type="entry name" value="Spore Coat Polysaccharide Biosynthesis Protein SpsA, Chain A"/>
    <property type="match status" value="1"/>
</dbReference>
<dbReference type="Pfam" id="PF04464">
    <property type="entry name" value="Glyphos_transf"/>
    <property type="match status" value="1"/>
</dbReference>
<accession>A0ABN3EG61</accession>
<evidence type="ECO:0000313" key="9">
    <source>
        <dbReference type="Proteomes" id="UP001500442"/>
    </source>
</evidence>
<evidence type="ECO:0000256" key="2">
    <source>
        <dbReference type="ARBA" id="ARBA00010488"/>
    </source>
</evidence>
<gene>
    <name evidence="8" type="ORF">GCM10010368_25190</name>
</gene>
<keyword evidence="3" id="KW-1003">Cell membrane</keyword>
<feature type="domain" description="Glycosyltransferase 2-like" evidence="7">
    <location>
        <begin position="15"/>
        <end position="156"/>
    </location>
</feature>
<dbReference type="SUPFAM" id="SSF53756">
    <property type="entry name" value="UDP-Glycosyltransferase/glycogen phosphorylase"/>
    <property type="match status" value="1"/>
</dbReference>
<sequence length="964" mass="109167">MAVSVPANNDTPDISVVVIVYNDADRLPTAVRSVLGQTLRNVEVVIADDCSTDGSYDVARALAASSDRVRTVRLPENSGGCGEPRNQGVAVARGRYVMFLDSDDTLEPDACRNMLDAAERTGADLVSGLCLRVHTDNRHGKTARWYPWLYERTRTLDSITELPDLMVYDTLSTNKCYRREFLLDEGLTFPRGIHYEDLLFSAEAYLAAARITLIPHTVYHWNVVEKAEEKSISNRRHEIRNFADRVEIHRRIDALLARLGHDDLKLHKDIKFLKHDLVLYLRQLPFLDLEFRTLFAELARGYIQDFPQEAYESLAPVHRICAYLLLQEDWKNLTPAIDSLINGKKVSTPLAVRDGRVHWCAEHLDDPLAREILDVTDLGHHDRPLDRLFLRNRLTRYTERPAGAVLEGSLVNPLGVIPPDAALGAELEFRARRRSLQTFRFPVQALRHDGTHLTWRAVVPLARRLRPLGIVDEVWDVRMHVTADGRRTTSRLTVADTDLSGTGSITVRPRLGRVVADRIRPHVSAKGHLAFRLDQHGRIATRTRAMVGRNLQSPPARAAKTAVRKARRIRKDLNSGPTKIRGYHRMVRLLPVRKGTVVFESHLGRQYSDSPRAIHEELRRRGTPVTAIWSYAGTRPEGFPDDVRLVRRWSWPYLRALAQAEFWIDNQGFPLKLAKRPGTTYIQTWHGSALKRMGFDEPGLRMLPEHEQRAYQAALDRFDHFVVRGEHDVRTLARAYRIPEEKLLRTGYPRNDALVRARDAKTPDPAAEELAGRLGVRRDRPVLLYAPTFRSQEGGGVAQFSFPFDVEAFADRFGDRYTLLVRTHYLNSVSLPPSVAGRVVNVSAEPDITPVLLLADALITDYSSVMFDYSLLQRPMIFFAHDWEEYAQDTRGTYFDLPGQAPGPVVHTAEELFDTLSDLGAVGREHAVRLKEFMDRYGEHDHGDAAARIADRFFGPAGPAGAAR</sequence>
<dbReference type="EMBL" id="BAAASN010000004">
    <property type="protein sequence ID" value="GAA2257491.1"/>
    <property type="molecule type" value="Genomic_DNA"/>
</dbReference>
<evidence type="ECO:0000256" key="6">
    <source>
        <dbReference type="ARBA" id="ARBA00023136"/>
    </source>
</evidence>
<keyword evidence="9" id="KW-1185">Reference proteome</keyword>
<dbReference type="SUPFAM" id="SSF53448">
    <property type="entry name" value="Nucleotide-diphospho-sugar transferases"/>
    <property type="match status" value="1"/>
</dbReference>
<proteinExistence type="inferred from homology"/>
<keyword evidence="4" id="KW-0808">Transferase</keyword>
<dbReference type="Gene3D" id="3.40.50.11820">
    <property type="match status" value="1"/>
</dbReference>
<dbReference type="InterPro" id="IPR051612">
    <property type="entry name" value="Teichoic_Acid_Biosynth"/>
</dbReference>
<dbReference type="PANTHER" id="PTHR37316:SF3">
    <property type="entry name" value="TEICHOIC ACID GLYCEROL-PHOSPHATE TRANSFERASE"/>
    <property type="match status" value="1"/>
</dbReference>
<dbReference type="InterPro" id="IPR043148">
    <property type="entry name" value="TagF_C"/>
</dbReference>
<dbReference type="PANTHER" id="PTHR37316">
    <property type="entry name" value="TEICHOIC ACID GLYCEROL-PHOSPHATE PRIMASE"/>
    <property type="match status" value="1"/>
</dbReference>
<evidence type="ECO:0000256" key="3">
    <source>
        <dbReference type="ARBA" id="ARBA00022475"/>
    </source>
</evidence>
<evidence type="ECO:0000256" key="4">
    <source>
        <dbReference type="ARBA" id="ARBA00022679"/>
    </source>
</evidence>
<keyword evidence="5" id="KW-0777">Teichoic acid biosynthesis</keyword>
<evidence type="ECO:0000259" key="7">
    <source>
        <dbReference type="Pfam" id="PF00535"/>
    </source>
</evidence>
<dbReference type="InterPro" id="IPR001173">
    <property type="entry name" value="Glyco_trans_2-like"/>
</dbReference>